<dbReference type="KEGG" id="wna:KA717_29895"/>
<gene>
    <name evidence="2" type="ORF">KA717_29895</name>
</gene>
<evidence type="ECO:0000259" key="1">
    <source>
        <dbReference type="Pfam" id="PF01850"/>
    </source>
</evidence>
<name>A0A977L661_9CYAN</name>
<proteinExistence type="predicted"/>
<dbReference type="InterPro" id="IPR029060">
    <property type="entry name" value="PIN-like_dom_sf"/>
</dbReference>
<dbReference type="Pfam" id="PF01850">
    <property type="entry name" value="PIN"/>
    <property type="match status" value="1"/>
</dbReference>
<feature type="domain" description="PIN" evidence="1">
    <location>
        <begin position="5"/>
        <end position="124"/>
    </location>
</feature>
<evidence type="ECO:0000313" key="2">
    <source>
        <dbReference type="EMBL" id="UXE64815.1"/>
    </source>
</evidence>
<dbReference type="Gene3D" id="3.40.50.1010">
    <property type="entry name" value="5'-nuclease"/>
    <property type="match status" value="1"/>
</dbReference>
<reference evidence="2" key="1">
    <citation type="submission" date="2021-04" db="EMBL/GenBank/DDBJ databases">
        <title>Genome sequence of Woronichinia naegeliana from Washington state freshwater lake bloom.</title>
        <authorList>
            <person name="Dreher T.W."/>
        </authorList>
    </citation>
    <scope>NUCLEOTIDE SEQUENCE</scope>
    <source>
        <strain evidence="2">WA131</strain>
    </source>
</reference>
<dbReference type="SUPFAM" id="SSF88723">
    <property type="entry name" value="PIN domain-like"/>
    <property type="match status" value="1"/>
</dbReference>
<dbReference type="EMBL" id="CP073041">
    <property type="protein sequence ID" value="UXE64815.1"/>
    <property type="molecule type" value="Genomic_DNA"/>
</dbReference>
<protein>
    <submittedName>
        <fullName evidence="2">PIN domain-containing protein</fullName>
    </submittedName>
</protein>
<dbReference type="Proteomes" id="UP001065613">
    <property type="component" value="Chromosome"/>
</dbReference>
<sequence length="141" mass="16314">MHYEVIVDTGILLALIDRNDSHHTWVTERLKEIAPPLLTCEAVISESWFLLQRVKRGREVLLQLLAQKQIIIRFNLDAELVTIMALLSRYQSVPVSLADAELVRMSELYPNSLIFTLDSDFLVYRKNRDRLIPLLMPPLDS</sequence>
<accession>A0A977L661</accession>
<organism evidence="2">
    <name type="scientific">Woronichinia naegeliana WA131</name>
    <dbReference type="NCBI Taxonomy" id="2824559"/>
    <lineage>
        <taxon>Bacteria</taxon>
        <taxon>Bacillati</taxon>
        <taxon>Cyanobacteriota</taxon>
        <taxon>Cyanophyceae</taxon>
        <taxon>Synechococcales</taxon>
        <taxon>Coelosphaeriaceae</taxon>
        <taxon>Woronichinia</taxon>
    </lineage>
</organism>
<dbReference type="AlphaFoldDB" id="A0A977L661"/>
<dbReference type="InterPro" id="IPR002716">
    <property type="entry name" value="PIN_dom"/>
</dbReference>